<name>A0ABP7P9Y2_9GAMM</name>
<dbReference type="Gene3D" id="3.30.63.10">
    <property type="entry name" value="Guanylate Kinase phosphate binding domain"/>
    <property type="match status" value="1"/>
</dbReference>
<comment type="subcellular location">
    <subcellularLocation>
        <location evidence="9">Cytoplasm</location>
    </subcellularLocation>
</comment>
<dbReference type="InterPro" id="IPR027417">
    <property type="entry name" value="P-loop_NTPase"/>
</dbReference>
<evidence type="ECO:0000259" key="11">
    <source>
        <dbReference type="PROSITE" id="PS50052"/>
    </source>
</evidence>
<feature type="binding site" evidence="9">
    <location>
        <begin position="34"/>
        <end position="41"/>
    </location>
    <ligand>
        <name>ATP</name>
        <dbReference type="ChEBI" id="CHEBI:30616"/>
    </ligand>
</feature>
<organism evidence="12 13">
    <name type="scientific">Allohahella marinimesophila</name>
    <dbReference type="NCBI Taxonomy" id="1054972"/>
    <lineage>
        <taxon>Bacteria</taxon>
        <taxon>Pseudomonadati</taxon>
        <taxon>Pseudomonadota</taxon>
        <taxon>Gammaproteobacteria</taxon>
        <taxon>Oceanospirillales</taxon>
        <taxon>Hahellaceae</taxon>
        <taxon>Allohahella</taxon>
    </lineage>
</organism>
<dbReference type="GO" id="GO:0016301">
    <property type="term" value="F:kinase activity"/>
    <property type="evidence" value="ECO:0007669"/>
    <property type="project" value="UniProtKB-KW"/>
</dbReference>
<proteinExistence type="inferred from homology"/>
<evidence type="ECO:0000256" key="6">
    <source>
        <dbReference type="ARBA" id="ARBA00022777"/>
    </source>
</evidence>
<comment type="catalytic activity">
    <reaction evidence="9">
        <text>GMP + ATP = GDP + ADP</text>
        <dbReference type="Rhea" id="RHEA:20780"/>
        <dbReference type="ChEBI" id="CHEBI:30616"/>
        <dbReference type="ChEBI" id="CHEBI:58115"/>
        <dbReference type="ChEBI" id="CHEBI:58189"/>
        <dbReference type="ChEBI" id="CHEBI:456216"/>
        <dbReference type="EC" id="2.7.4.8"/>
    </reaction>
</comment>
<dbReference type="Gene3D" id="3.40.50.300">
    <property type="entry name" value="P-loop containing nucleotide triphosphate hydrolases"/>
    <property type="match status" value="1"/>
</dbReference>
<dbReference type="CDD" id="cd00071">
    <property type="entry name" value="GMPK"/>
    <property type="match status" value="1"/>
</dbReference>
<keyword evidence="5 9" id="KW-0547">Nucleotide-binding</keyword>
<dbReference type="PANTHER" id="PTHR23117">
    <property type="entry name" value="GUANYLATE KINASE-RELATED"/>
    <property type="match status" value="1"/>
</dbReference>
<evidence type="ECO:0000256" key="7">
    <source>
        <dbReference type="ARBA" id="ARBA00022840"/>
    </source>
</evidence>
<keyword evidence="6 9" id="KW-0418">Kinase</keyword>
<dbReference type="HAMAP" id="MF_00328">
    <property type="entry name" value="Guanylate_kinase"/>
    <property type="match status" value="1"/>
</dbReference>
<dbReference type="PROSITE" id="PS50052">
    <property type="entry name" value="GUANYLATE_KINASE_2"/>
    <property type="match status" value="1"/>
</dbReference>
<evidence type="ECO:0000256" key="8">
    <source>
        <dbReference type="ARBA" id="ARBA00030128"/>
    </source>
</evidence>
<evidence type="ECO:0000313" key="13">
    <source>
        <dbReference type="Proteomes" id="UP001501337"/>
    </source>
</evidence>
<dbReference type="SUPFAM" id="SSF52540">
    <property type="entry name" value="P-loop containing nucleoside triphosphate hydrolases"/>
    <property type="match status" value="1"/>
</dbReference>
<evidence type="ECO:0000256" key="10">
    <source>
        <dbReference type="SAM" id="MobiDB-lite"/>
    </source>
</evidence>
<dbReference type="InterPro" id="IPR008145">
    <property type="entry name" value="GK/Ca_channel_bsu"/>
</dbReference>
<keyword evidence="13" id="KW-1185">Reference proteome</keyword>
<dbReference type="InterPro" id="IPR020590">
    <property type="entry name" value="Guanylate_kinase_CS"/>
</dbReference>
<dbReference type="RefSeq" id="WP_344805899.1">
    <property type="nucleotide sequence ID" value="NZ_BAABBO010000009.1"/>
</dbReference>
<feature type="domain" description="Guanylate kinase-like" evidence="11">
    <location>
        <begin position="27"/>
        <end position="205"/>
    </location>
</feature>
<dbReference type="Pfam" id="PF00625">
    <property type="entry name" value="Guanylate_kin"/>
    <property type="match status" value="1"/>
</dbReference>
<dbReference type="EC" id="2.7.4.8" evidence="2 9"/>
<sequence length="232" mass="25397">MTAAPAPVSHDKASSAFGGETGHRVRGQLFVVSAPSGAGKTSLVTALLKREQRLKVSISHTTRKPRQGEVDGVHYHFVSREDFIERQADGAFLESADVFGNLYGTCSDWVDEQLQAGIDVILEIDWQGAAQVRRLRPETRSIFILPPSLAALESRLRNRKLDADDVIAKRLGKASSEMAHYPEYDYLIVNDDFDTALDALSAVFLAERHSLARQAPALADILNDLCGADGDH</sequence>
<evidence type="ECO:0000256" key="5">
    <source>
        <dbReference type="ARBA" id="ARBA00022741"/>
    </source>
</evidence>
<keyword evidence="9" id="KW-0963">Cytoplasm</keyword>
<keyword evidence="7 9" id="KW-0067">ATP-binding</keyword>
<dbReference type="SMART" id="SM00072">
    <property type="entry name" value="GuKc"/>
    <property type="match status" value="1"/>
</dbReference>
<comment type="function">
    <text evidence="9">Essential for recycling GMP and indirectly, cGMP.</text>
</comment>
<reference evidence="13" key="1">
    <citation type="journal article" date="2019" name="Int. J. Syst. Evol. Microbiol.">
        <title>The Global Catalogue of Microorganisms (GCM) 10K type strain sequencing project: providing services to taxonomists for standard genome sequencing and annotation.</title>
        <authorList>
            <consortium name="The Broad Institute Genomics Platform"/>
            <consortium name="The Broad Institute Genome Sequencing Center for Infectious Disease"/>
            <person name="Wu L."/>
            <person name="Ma J."/>
        </authorList>
    </citation>
    <scope>NUCLEOTIDE SEQUENCE [LARGE SCALE GENOMIC DNA]</scope>
    <source>
        <strain evidence="13">JCM 17555</strain>
    </source>
</reference>
<dbReference type="NCBIfam" id="TIGR03263">
    <property type="entry name" value="guanyl_kin"/>
    <property type="match status" value="1"/>
</dbReference>
<evidence type="ECO:0000256" key="9">
    <source>
        <dbReference type="HAMAP-Rule" id="MF_00328"/>
    </source>
</evidence>
<comment type="similarity">
    <text evidence="1 9">Belongs to the guanylate kinase family.</text>
</comment>
<dbReference type="PROSITE" id="PS00856">
    <property type="entry name" value="GUANYLATE_KINASE_1"/>
    <property type="match status" value="1"/>
</dbReference>
<gene>
    <name evidence="9 12" type="primary">gmk</name>
    <name evidence="12" type="ORF">GCM10022278_20230</name>
</gene>
<dbReference type="InterPro" id="IPR017665">
    <property type="entry name" value="Guanylate_kinase"/>
</dbReference>
<evidence type="ECO:0000256" key="1">
    <source>
        <dbReference type="ARBA" id="ARBA00005790"/>
    </source>
</evidence>
<dbReference type="PANTHER" id="PTHR23117:SF13">
    <property type="entry name" value="GUANYLATE KINASE"/>
    <property type="match status" value="1"/>
</dbReference>
<comment type="caution">
    <text evidence="12">The sequence shown here is derived from an EMBL/GenBank/DDBJ whole genome shotgun (WGS) entry which is preliminary data.</text>
</comment>
<keyword evidence="4 9" id="KW-0808">Transferase</keyword>
<evidence type="ECO:0000313" key="12">
    <source>
        <dbReference type="EMBL" id="GAA3962178.1"/>
    </source>
</evidence>
<dbReference type="InterPro" id="IPR008144">
    <property type="entry name" value="Guanylate_kin-like_dom"/>
</dbReference>
<evidence type="ECO:0000256" key="3">
    <source>
        <dbReference type="ARBA" id="ARBA00016296"/>
    </source>
</evidence>
<protein>
    <recommendedName>
        <fullName evidence="3 9">Guanylate kinase</fullName>
        <ecNumber evidence="2 9">2.7.4.8</ecNumber>
    </recommendedName>
    <alternativeName>
        <fullName evidence="8 9">GMP kinase</fullName>
    </alternativeName>
</protein>
<evidence type="ECO:0000256" key="4">
    <source>
        <dbReference type="ARBA" id="ARBA00022679"/>
    </source>
</evidence>
<accession>A0ABP7P9Y2</accession>
<dbReference type="Proteomes" id="UP001501337">
    <property type="component" value="Unassembled WGS sequence"/>
</dbReference>
<dbReference type="EMBL" id="BAABBO010000009">
    <property type="protein sequence ID" value="GAA3962178.1"/>
    <property type="molecule type" value="Genomic_DNA"/>
</dbReference>
<feature type="region of interest" description="Disordered" evidence="10">
    <location>
        <begin position="1"/>
        <end position="20"/>
    </location>
</feature>
<evidence type="ECO:0000256" key="2">
    <source>
        <dbReference type="ARBA" id="ARBA00012961"/>
    </source>
</evidence>